<gene>
    <name evidence="1" type="ORF">W97_09044</name>
</gene>
<protein>
    <submittedName>
        <fullName evidence="1">Uncharacterized protein</fullName>
    </submittedName>
</protein>
<dbReference type="EMBL" id="JH767629">
    <property type="protein sequence ID" value="EON69781.1"/>
    <property type="molecule type" value="Genomic_DNA"/>
</dbReference>
<accession>R7Z778</accession>
<reference evidence="2" key="1">
    <citation type="submission" date="2012-06" db="EMBL/GenBank/DDBJ databases">
        <title>The genome sequence of Coniosporium apollinis CBS 100218.</title>
        <authorList>
            <consortium name="The Broad Institute Genome Sequencing Platform"/>
            <person name="Cuomo C."/>
            <person name="Gorbushina A."/>
            <person name="Noack S."/>
            <person name="Walker B."/>
            <person name="Young S.K."/>
            <person name="Zeng Q."/>
            <person name="Gargeya S."/>
            <person name="Fitzgerald M."/>
            <person name="Haas B."/>
            <person name="Abouelleil A."/>
            <person name="Alvarado L."/>
            <person name="Arachchi H.M."/>
            <person name="Berlin A.M."/>
            <person name="Chapman S.B."/>
            <person name="Goldberg J."/>
            <person name="Griggs A."/>
            <person name="Gujja S."/>
            <person name="Hansen M."/>
            <person name="Howarth C."/>
            <person name="Imamovic A."/>
            <person name="Larimer J."/>
            <person name="McCowan C."/>
            <person name="Montmayeur A."/>
            <person name="Murphy C."/>
            <person name="Neiman D."/>
            <person name="Pearson M."/>
            <person name="Priest M."/>
            <person name="Roberts A."/>
            <person name="Saif S."/>
            <person name="Shea T."/>
            <person name="Sisk P."/>
            <person name="Sykes S."/>
            <person name="Wortman J."/>
            <person name="Nusbaum C."/>
            <person name="Birren B."/>
        </authorList>
    </citation>
    <scope>NUCLEOTIDE SEQUENCE [LARGE SCALE GENOMIC DNA]</scope>
    <source>
        <strain evidence="2">CBS 100218</strain>
    </source>
</reference>
<dbReference type="RefSeq" id="XP_007785098.1">
    <property type="nucleotide sequence ID" value="XM_007786908.1"/>
</dbReference>
<dbReference type="AlphaFoldDB" id="R7Z778"/>
<evidence type="ECO:0000313" key="1">
    <source>
        <dbReference type="EMBL" id="EON69781.1"/>
    </source>
</evidence>
<proteinExistence type="predicted"/>
<name>R7Z778_CONA1</name>
<keyword evidence="2" id="KW-1185">Reference proteome</keyword>
<dbReference type="HOGENOM" id="CLU_1855163_0_0_1"/>
<dbReference type="Proteomes" id="UP000016924">
    <property type="component" value="Unassembled WGS sequence"/>
</dbReference>
<evidence type="ECO:0000313" key="2">
    <source>
        <dbReference type="Proteomes" id="UP000016924"/>
    </source>
</evidence>
<dbReference type="GeneID" id="19906355"/>
<sequence length="138" mass="16020">MLSFTTKPSEWRHLLNILIFACPGLRSCELVIDASIWASAPWDLGAQEVFLHPNSYEPRDGGKSHRSFLQHVARLCGSSMRFSLRILEANTEERRRRQGMLEHYVRGVMMERELEARKRECLCGKVKLKRACMRDWGA</sequence>
<organism evidence="1 2">
    <name type="scientific">Coniosporium apollinis (strain CBS 100218)</name>
    <name type="common">Rock-inhabiting black yeast</name>
    <dbReference type="NCBI Taxonomy" id="1168221"/>
    <lineage>
        <taxon>Eukaryota</taxon>
        <taxon>Fungi</taxon>
        <taxon>Dikarya</taxon>
        <taxon>Ascomycota</taxon>
        <taxon>Pezizomycotina</taxon>
        <taxon>Dothideomycetes</taxon>
        <taxon>Dothideomycetes incertae sedis</taxon>
        <taxon>Coniosporium</taxon>
    </lineage>
</organism>